<dbReference type="RefSeq" id="WP_267846129.1">
    <property type="nucleotide sequence ID" value="NZ_JAPMXC010000001.1"/>
</dbReference>
<organism evidence="2 3">
    <name type="scientific">Robbsia betulipollinis</name>
    <dbReference type="NCBI Taxonomy" id="2981849"/>
    <lineage>
        <taxon>Bacteria</taxon>
        <taxon>Pseudomonadati</taxon>
        <taxon>Pseudomonadota</taxon>
        <taxon>Betaproteobacteria</taxon>
        <taxon>Burkholderiales</taxon>
        <taxon>Burkholderiaceae</taxon>
        <taxon>Robbsia</taxon>
    </lineage>
</organism>
<gene>
    <name evidence="2" type="ORF">OVY01_05055</name>
</gene>
<feature type="domain" description="YbaK/aminoacyl-tRNA synthetase-associated" evidence="1">
    <location>
        <begin position="25"/>
        <end position="141"/>
    </location>
</feature>
<keyword evidence="3" id="KW-1185">Reference proteome</keyword>
<proteinExistence type="predicted"/>
<comment type="caution">
    <text evidence="2">The sequence shown here is derived from an EMBL/GenBank/DDBJ whole genome shotgun (WGS) entry which is preliminary data.</text>
</comment>
<evidence type="ECO:0000259" key="1">
    <source>
        <dbReference type="Pfam" id="PF04073"/>
    </source>
</evidence>
<reference evidence="2" key="1">
    <citation type="submission" date="2022-11" db="EMBL/GenBank/DDBJ databases">
        <title>Robbsia betulipollinis sp. nov., isolated from pollen of birch (Betula pendula).</title>
        <authorList>
            <person name="Shi H."/>
            <person name="Ambika Manirajan B."/>
            <person name="Ratering S."/>
            <person name="Geissler-Plaum R."/>
            <person name="Schnell S."/>
        </authorList>
    </citation>
    <scope>NUCLEOTIDE SEQUENCE</scope>
    <source>
        <strain evidence="2">Bb-Pol-6</strain>
    </source>
</reference>
<dbReference type="Pfam" id="PF04073">
    <property type="entry name" value="tRNA_edit"/>
    <property type="match status" value="1"/>
</dbReference>
<evidence type="ECO:0000313" key="3">
    <source>
        <dbReference type="Proteomes" id="UP001082899"/>
    </source>
</evidence>
<protein>
    <submittedName>
        <fullName evidence="2">YbaK/EbsC family protein</fullName>
    </submittedName>
</protein>
<dbReference type="InterPro" id="IPR036754">
    <property type="entry name" value="YbaK/aa-tRNA-synt-asso_dom_sf"/>
</dbReference>
<sequence length="156" mass="16642">MSLQSVQTFLDEHARDIVILETPTSTATVAEAAQAHGVAPGQIAKTLALWLNDEVILLVMGGDARIDNRKYKERFGGKAKMLGADDVVAWTSHPVGGVCPFGLPGDLRIFTDVTLRAFDVVLPAAGAINAALRIAPDRLAQLVKAEWVDVAQDRAA</sequence>
<name>A0ABT3ZKZ6_9BURK</name>
<dbReference type="PANTHER" id="PTHR30411:SF1">
    <property type="entry name" value="CYTOPLASMIC PROTEIN"/>
    <property type="match status" value="1"/>
</dbReference>
<dbReference type="EMBL" id="JAPMXC010000001">
    <property type="protein sequence ID" value="MCY0386615.1"/>
    <property type="molecule type" value="Genomic_DNA"/>
</dbReference>
<evidence type="ECO:0000313" key="2">
    <source>
        <dbReference type="EMBL" id="MCY0386615.1"/>
    </source>
</evidence>
<dbReference type="PANTHER" id="PTHR30411">
    <property type="entry name" value="CYTOPLASMIC PROTEIN"/>
    <property type="match status" value="1"/>
</dbReference>
<dbReference type="SUPFAM" id="SSF55826">
    <property type="entry name" value="YbaK/ProRS associated domain"/>
    <property type="match status" value="1"/>
</dbReference>
<dbReference type="Gene3D" id="3.90.960.10">
    <property type="entry name" value="YbaK/aminoacyl-tRNA synthetase-associated domain"/>
    <property type="match status" value="1"/>
</dbReference>
<accession>A0ABT3ZKZ6</accession>
<dbReference type="InterPro" id="IPR007214">
    <property type="entry name" value="YbaK/aa-tRNA-synth-assoc-dom"/>
</dbReference>
<dbReference type="CDD" id="cd04333">
    <property type="entry name" value="ProX_deacylase"/>
    <property type="match status" value="1"/>
</dbReference>
<dbReference type="Proteomes" id="UP001082899">
    <property type="component" value="Unassembled WGS sequence"/>
</dbReference>